<keyword evidence="1" id="KW-0131">Cell cycle</keyword>
<protein>
    <submittedName>
        <fullName evidence="1">Cell division protein FtsA</fullName>
    </submittedName>
</protein>
<name>A0ABW7NX15_9PSED</name>
<dbReference type="RefSeq" id="WP_395577994.1">
    <property type="nucleotide sequence ID" value="NZ_JAVCQK010000683.1"/>
</dbReference>
<dbReference type="GO" id="GO:0051301">
    <property type="term" value="P:cell division"/>
    <property type="evidence" value="ECO:0007669"/>
    <property type="project" value="UniProtKB-KW"/>
</dbReference>
<gene>
    <name evidence="1" type="ORF">RA271_29895</name>
</gene>
<evidence type="ECO:0000313" key="1">
    <source>
        <dbReference type="EMBL" id="MFH7519309.1"/>
    </source>
</evidence>
<proteinExistence type="predicted"/>
<organism evidence="1 2">
    <name type="scientific">Pseudomonas syringae pv. tagetis</name>
    <dbReference type="NCBI Taxonomy" id="129140"/>
    <lineage>
        <taxon>Bacteria</taxon>
        <taxon>Pseudomonadati</taxon>
        <taxon>Pseudomonadota</taxon>
        <taxon>Gammaproteobacteria</taxon>
        <taxon>Pseudomonadales</taxon>
        <taxon>Pseudomonadaceae</taxon>
        <taxon>Pseudomonas</taxon>
    </lineage>
</organism>
<accession>A0ABW7NX15</accession>
<dbReference type="InterPro" id="IPR043129">
    <property type="entry name" value="ATPase_NBD"/>
</dbReference>
<feature type="non-terminal residue" evidence="1">
    <location>
        <position position="78"/>
    </location>
</feature>
<feature type="non-terminal residue" evidence="1">
    <location>
        <position position="1"/>
    </location>
</feature>
<reference evidence="1 2" key="1">
    <citation type="submission" date="2023-08" db="EMBL/GenBank/DDBJ databases">
        <title>Genomic and mutational analysis of Pseudomonas syringae pv. tagetis EB037 pathogenicity on sunflower.</title>
        <authorList>
            <person name="Maul J.E."/>
        </authorList>
    </citation>
    <scope>NUCLEOTIDE SEQUENCE [LARGE SCALE GENOMIC DNA]</scope>
    <source>
        <strain evidence="1 2">EB037_T1</strain>
    </source>
</reference>
<dbReference type="Proteomes" id="UP001610657">
    <property type="component" value="Unassembled WGS sequence"/>
</dbReference>
<dbReference type="Gene3D" id="3.30.420.40">
    <property type="match status" value="1"/>
</dbReference>
<comment type="caution">
    <text evidence="1">The sequence shown here is derived from an EMBL/GenBank/DDBJ whole genome shotgun (WGS) entry which is preliminary data.</text>
</comment>
<keyword evidence="2" id="KW-1185">Reference proteome</keyword>
<dbReference type="Pfam" id="PF14450">
    <property type="entry name" value="FtsA"/>
    <property type="match status" value="1"/>
</dbReference>
<sequence length="78" mass="8757">IRIAGDQVSNDIAMALRTPTQFAEEIMIRYACELAKLAGAGETIKVPRVGDRPPRELSRQALDEVVEPRYDELFTLLQ</sequence>
<dbReference type="EMBL" id="JAVCQK010000683">
    <property type="protein sequence ID" value="MFH7519309.1"/>
    <property type="molecule type" value="Genomic_DNA"/>
</dbReference>
<dbReference type="SUPFAM" id="SSF53067">
    <property type="entry name" value="Actin-like ATPase domain"/>
    <property type="match status" value="1"/>
</dbReference>
<evidence type="ECO:0000313" key="2">
    <source>
        <dbReference type="Proteomes" id="UP001610657"/>
    </source>
</evidence>
<keyword evidence="1" id="KW-0132">Cell division</keyword>